<accession>A0A8H4X3L7</accession>
<evidence type="ECO:0000259" key="1">
    <source>
        <dbReference type="Pfam" id="PF20150"/>
    </source>
</evidence>
<dbReference type="InterPro" id="IPR045518">
    <property type="entry name" value="2EXR"/>
</dbReference>
<name>A0A8H4X3L7_9HYPO</name>
<feature type="domain" description="2EXR" evidence="1">
    <location>
        <begin position="11"/>
        <end position="80"/>
    </location>
</feature>
<evidence type="ECO:0000313" key="3">
    <source>
        <dbReference type="Proteomes" id="UP000604273"/>
    </source>
</evidence>
<evidence type="ECO:0000313" key="2">
    <source>
        <dbReference type="EMBL" id="KAF4960185.1"/>
    </source>
</evidence>
<organism evidence="2 3">
    <name type="scientific">Fusarium gaditjirri</name>
    <dbReference type="NCBI Taxonomy" id="282569"/>
    <lineage>
        <taxon>Eukaryota</taxon>
        <taxon>Fungi</taxon>
        <taxon>Dikarya</taxon>
        <taxon>Ascomycota</taxon>
        <taxon>Pezizomycotina</taxon>
        <taxon>Sordariomycetes</taxon>
        <taxon>Hypocreomycetidae</taxon>
        <taxon>Hypocreales</taxon>
        <taxon>Nectriaceae</taxon>
        <taxon>Fusarium</taxon>
        <taxon>Fusarium nisikadoi species complex</taxon>
    </lineage>
</organism>
<reference evidence="2" key="1">
    <citation type="journal article" date="2020" name="BMC Genomics">
        <title>Correction to: Identification and distribution of gene clusters required for synthesis of sphingolipid metabolism inhibitors in diverse species of the filamentous fungus Fusarium.</title>
        <authorList>
            <person name="Kim H.S."/>
            <person name="Lohmar J.M."/>
            <person name="Busman M."/>
            <person name="Brown D.W."/>
            <person name="Naumann T.A."/>
            <person name="Divon H.H."/>
            <person name="Lysoe E."/>
            <person name="Uhlig S."/>
            <person name="Proctor R.H."/>
        </authorList>
    </citation>
    <scope>NUCLEOTIDE SEQUENCE</scope>
    <source>
        <strain evidence="2">NRRL 45417</strain>
    </source>
</reference>
<dbReference type="Pfam" id="PF20150">
    <property type="entry name" value="2EXR"/>
    <property type="match status" value="1"/>
</dbReference>
<dbReference type="EMBL" id="JABFAI010000026">
    <property type="protein sequence ID" value="KAF4960185.1"/>
    <property type="molecule type" value="Genomic_DNA"/>
</dbReference>
<dbReference type="AlphaFoldDB" id="A0A8H4X3L7"/>
<reference evidence="2" key="2">
    <citation type="submission" date="2020-05" db="EMBL/GenBank/DDBJ databases">
        <authorList>
            <person name="Kim H.-S."/>
            <person name="Proctor R.H."/>
            <person name="Brown D.W."/>
        </authorList>
    </citation>
    <scope>NUCLEOTIDE SEQUENCE</scope>
    <source>
        <strain evidence="2">NRRL 45417</strain>
    </source>
</reference>
<protein>
    <recommendedName>
        <fullName evidence="1">2EXR domain-containing protein</fullName>
    </recommendedName>
</protein>
<gene>
    <name evidence="2" type="ORF">FGADI_1205</name>
</gene>
<comment type="caution">
    <text evidence="2">The sequence shown here is derived from an EMBL/GenBank/DDBJ whole genome shotgun (WGS) entry which is preliminary data.</text>
</comment>
<dbReference type="Proteomes" id="UP000604273">
    <property type="component" value="Unassembled WGS sequence"/>
</dbReference>
<keyword evidence="3" id="KW-1185">Reference proteome</keyword>
<sequence>MGQSISNEAELFNELPPELRLMIWEEAVPKKKDTHAAYKIFRSSFLRGLRWKKPDGAGGPRPLLEACSEARAVAMKSGSYMTVKNEKYRFSGKRLRGLSKNKYYSVWVDNSFTTLHVPFAALTCGRITNLPSNIQAIASTVPTERGLEALQRCLTQDPQYKGIKTVYLGIVGIPIHYSKGDAPDYYPCTESESAVVPLHDEKLITYLESAYKAHASMTIGDSMLRGELFYHKSAMRFKHSLERDWKNYQNLRSKWDPENGIRLLPAVIFGNKQRKVVTWSDRLFEIFVYKIRLSNREAQSDLAWMDAFAYDNGAGNENKLNELPYQWRLRRFVHREKDMIRDLFYSPHDAEGEKRWNVPS</sequence>
<dbReference type="OrthoDB" id="3473305at2759"/>
<proteinExistence type="predicted"/>